<dbReference type="PANTHER" id="PTHR10507:SF0">
    <property type="entry name" value="CELL DIVISION CONTROL PROTEIN 45 HOMOLOG"/>
    <property type="match status" value="1"/>
</dbReference>
<keyword evidence="5" id="KW-0131">Cell cycle</keyword>
<feature type="compositionally biased region" description="Basic and acidic residues" evidence="6">
    <location>
        <begin position="283"/>
        <end position="303"/>
    </location>
</feature>
<dbReference type="GO" id="GO:0003682">
    <property type="term" value="F:chromatin binding"/>
    <property type="evidence" value="ECO:0007669"/>
    <property type="project" value="TreeGrafter"/>
</dbReference>
<evidence type="ECO:0000256" key="1">
    <source>
        <dbReference type="ARBA" id="ARBA00004123"/>
    </source>
</evidence>
<evidence type="ECO:0000256" key="5">
    <source>
        <dbReference type="ARBA" id="ARBA00023306"/>
    </source>
</evidence>
<dbReference type="EMBL" id="CAKOGP040000890">
    <property type="protein sequence ID" value="CAJ1940052.1"/>
    <property type="molecule type" value="Genomic_DNA"/>
</dbReference>
<comment type="caution">
    <text evidence="7">The sequence shown here is derived from an EMBL/GenBank/DDBJ whole genome shotgun (WGS) entry which is preliminary data.</text>
</comment>
<dbReference type="GO" id="GO:0031261">
    <property type="term" value="C:DNA replication preinitiation complex"/>
    <property type="evidence" value="ECO:0007669"/>
    <property type="project" value="TreeGrafter"/>
</dbReference>
<dbReference type="GO" id="GO:0003697">
    <property type="term" value="F:single-stranded DNA binding"/>
    <property type="evidence" value="ECO:0007669"/>
    <property type="project" value="TreeGrafter"/>
</dbReference>
<dbReference type="GO" id="GO:1902977">
    <property type="term" value="P:mitotic DNA replication preinitiation complex assembly"/>
    <property type="evidence" value="ECO:0007669"/>
    <property type="project" value="TreeGrafter"/>
</dbReference>
<evidence type="ECO:0000256" key="6">
    <source>
        <dbReference type="SAM" id="MobiDB-lite"/>
    </source>
</evidence>
<feature type="compositionally biased region" description="Basic and acidic residues" evidence="6">
    <location>
        <begin position="239"/>
        <end position="251"/>
    </location>
</feature>
<accession>A0AAD2CQR9</accession>
<dbReference type="GO" id="GO:0003688">
    <property type="term" value="F:DNA replication origin binding"/>
    <property type="evidence" value="ECO:0007669"/>
    <property type="project" value="TreeGrafter"/>
</dbReference>
<evidence type="ECO:0000256" key="4">
    <source>
        <dbReference type="ARBA" id="ARBA00023242"/>
    </source>
</evidence>
<comment type="subcellular location">
    <subcellularLocation>
        <location evidence="1">Nucleus</location>
    </subcellularLocation>
</comment>
<keyword evidence="8" id="KW-1185">Reference proteome</keyword>
<evidence type="ECO:0008006" key="9">
    <source>
        <dbReference type="Google" id="ProtNLM"/>
    </source>
</evidence>
<gene>
    <name evidence="7" type="ORF">CYCCA115_LOCUS6847</name>
</gene>
<dbReference type="Proteomes" id="UP001295423">
    <property type="component" value="Unassembled WGS sequence"/>
</dbReference>
<dbReference type="GO" id="GO:0000727">
    <property type="term" value="P:double-strand break repair via break-induced replication"/>
    <property type="evidence" value="ECO:0007669"/>
    <property type="project" value="TreeGrafter"/>
</dbReference>
<feature type="compositionally biased region" description="Acidic residues" evidence="6">
    <location>
        <begin position="154"/>
        <end position="197"/>
    </location>
</feature>
<evidence type="ECO:0000256" key="2">
    <source>
        <dbReference type="ARBA" id="ARBA00010727"/>
    </source>
</evidence>
<feature type="compositionally biased region" description="Acidic residues" evidence="6">
    <location>
        <begin position="272"/>
        <end position="282"/>
    </location>
</feature>
<name>A0AAD2CQR9_9STRA</name>
<reference evidence="7" key="1">
    <citation type="submission" date="2023-08" db="EMBL/GenBank/DDBJ databases">
        <authorList>
            <person name="Audoor S."/>
            <person name="Bilcke G."/>
        </authorList>
    </citation>
    <scope>NUCLEOTIDE SEQUENCE</scope>
</reference>
<keyword evidence="4" id="KW-0539">Nucleus</keyword>
<dbReference type="Pfam" id="PF02724">
    <property type="entry name" value="CDC45"/>
    <property type="match status" value="2"/>
</dbReference>
<feature type="region of interest" description="Disordered" evidence="6">
    <location>
        <begin position="137"/>
        <end position="303"/>
    </location>
</feature>
<dbReference type="AlphaFoldDB" id="A0AAD2CQR9"/>
<proteinExistence type="inferred from homology"/>
<feature type="compositionally biased region" description="Acidic residues" evidence="6">
    <location>
        <begin position="223"/>
        <end position="232"/>
    </location>
</feature>
<comment type="similarity">
    <text evidence="2">Belongs to the CDC45 family.</text>
</comment>
<evidence type="ECO:0000313" key="7">
    <source>
        <dbReference type="EMBL" id="CAJ1940052.1"/>
    </source>
</evidence>
<sequence>MILGMNHWHFGYEQIVQDCRNEDGSVLMLCNADVDAMASARILSYLLRSDGIPYQLYPCTNYQALESYLKTNESVLEEVEAIVMLNFGASKNLTRLFESQLLTQDLKVYVMDCRKPVHLANIYAGENIVVFMDDTTNMEELPSDGDNLSGGESTSDEEGSSEEGEGDGESDEDDDSDMDDSQADEGEEEAGFDDVEGDAPPQPMPQQDPAYDGGNESDHDDEHDNDNDDDDATAAPVDDPEKSKRRSRDDAPEMDPASSPDSTSKRQKLTEDDATAVETDEDDSRRNSQESSNQHEEEFMDPRELHKQRLVKLRQYYSSGSFFGCPSAYVAYRLAAQLRFGDEKDLLWLACVGVTDAYLHARLDLTGFAALSTDLKESIFRLFPNDMYERVSNTVYAEDLLGTTPLEGDESRTRISLSDNGRIIAQNDFRFFLLRQSSLLESMVHSDYISTKFQVWTKKGMQRLQELLAKMGYPLDECKQPFHMMKPSLKRQLQHKLVENGPEYELGNWQFTSFFRITGYQSLLSASDTSYAVTALLECETPTSKAIEDDPLNQQAWDEEKMMVEAFNIAYDALNCNTTPNSANGSGTWNGVLAEGRDTSTLVNGGSLSGSTGLGAGLRMAMTLQKLVINTAVSLVDREAITRLRHFRYAYLNCTSAGENKTARSELVPSNSNKKSAKDEEHKHHVFAKPLALTRLAHFLMDMHRENGKWTGGKSRPLVLLAEKPRTGTYLVVGYEYPERAGTFMRNTFGNNFELTAKSMNGTFRFDSFDSNVVEVNGDDVQRFIEQLHYLMDSI</sequence>
<protein>
    <recommendedName>
        <fullName evidence="9">Cell division control protein 45</fullName>
    </recommendedName>
</protein>
<evidence type="ECO:0000313" key="8">
    <source>
        <dbReference type="Proteomes" id="UP001295423"/>
    </source>
</evidence>
<dbReference type="GO" id="GO:0006270">
    <property type="term" value="P:DNA replication initiation"/>
    <property type="evidence" value="ECO:0007669"/>
    <property type="project" value="InterPro"/>
</dbReference>
<keyword evidence="3" id="KW-0235">DNA replication</keyword>
<dbReference type="InterPro" id="IPR003874">
    <property type="entry name" value="CDC45"/>
</dbReference>
<evidence type="ECO:0000256" key="3">
    <source>
        <dbReference type="ARBA" id="ARBA00022705"/>
    </source>
</evidence>
<dbReference type="PANTHER" id="PTHR10507">
    <property type="entry name" value="CDC45-RELATED PROTEIN"/>
    <property type="match status" value="1"/>
</dbReference>
<organism evidence="7 8">
    <name type="scientific">Cylindrotheca closterium</name>
    <dbReference type="NCBI Taxonomy" id="2856"/>
    <lineage>
        <taxon>Eukaryota</taxon>
        <taxon>Sar</taxon>
        <taxon>Stramenopiles</taxon>
        <taxon>Ochrophyta</taxon>
        <taxon>Bacillariophyta</taxon>
        <taxon>Bacillariophyceae</taxon>
        <taxon>Bacillariophycidae</taxon>
        <taxon>Bacillariales</taxon>
        <taxon>Bacillariaceae</taxon>
        <taxon>Cylindrotheca</taxon>
    </lineage>
</organism>